<comment type="subcellular location">
    <subcellularLocation>
        <location evidence="1">Nucleus</location>
    </subcellularLocation>
</comment>
<evidence type="ECO:0000259" key="9">
    <source>
        <dbReference type="PROSITE" id="PS50969"/>
    </source>
</evidence>
<gene>
    <name evidence="10" type="ORF">PCYB_112480</name>
</gene>
<dbReference type="SMART" id="SM00577">
    <property type="entry name" value="CPDc"/>
    <property type="match status" value="1"/>
</dbReference>
<evidence type="ECO:0000256" key="7">
    <source>
        <dbReference type="SAM" id="MobiDB-lite"/>
    </source>
</evidence>
<dbReference type="Pfam" id="PF03031">
    <property type="entry name" value="NIF"/>
    <property type="match status" value="1"/>
</dbReference>
<feature type="region of interest" description="Disordered" evidence="7">
    <location>
        <begin position="315"/>
        <end position="335"/>
    </location>
</feature>
<accession>K6VDC5</accession>
<dbReference type="InterPro" id="IPR001357">
    <property type="entry name" value="BRCT_dom"/>
</dbReference>
<dbReference type="PROSITE" id="PS50172">
    <property type="entry name" value="BRCT"/>
    <property type="match status" value="1"/>
</dbReference>
<feature type="region of interest" description="Disordered" evidence="7">
    <location>
        <begin position="572"/>
        <end position="603"/>
    </location>
</feature>
<feature type="compositionally biased region" description="Low complexity" evidence="7">
    <location>
        <begin position="432"/>
        <end position="487"/>
    </location>
</feature>
<feature type="compositionally biased region" description="Basic and acidic residues" evidence="7">
    <location>
        <begin position="884"/>
        <end position="898"/>
    </location>
</feature>
<feature type="compositionally biased region" description="Acidic residues" evidence="7">
    <location>
        <begin position="1422"/>
        <end position="1447"/>
    </location>
</feature>
<dbReference type="Gene3D" id="3.40.50.10190">
    <property type="entry name" value="BRCT domain"/>
    <property type="match status" value="1"/>
</dbReference>
<evidence type="ECO:0000313" key="11">
    <source>
        <dbReference type="Proteomes" id="UP000006319"/>
    </source>
</evidence>
<name>K6VDC5_PLACD</name>
<dbReference type="InterPro" id="IPR039189">
    <property type="entry name" value="Fcp1"/>
</dbReference>
<evidence type="ECO:0000256" key="6">
    <source>
        <dbReference type="ARBA" id="ARBA00048336"/>
    </source>
</evidence>
<dbReference type="EC" id="3.1.3.16" evidence="2"/>
<feature type="compositionally biased region" description="Polar residues" evidence="7">
    <location>
        <begin position="492"/>
        <end position="502"/>
    </location>
</feature>
<feature type="region of interest" description="Disordered" evidence="7">
    <location>
        <begin position="417"/>
        <end position="504"/>
    </location>
</feature>
<dbReference type="KEGG" id="pcy:PCYB_112480"/>
<sequence length="1447" mass="159777">MNMYNEMNEGNSDYDRAVTMHSLDPFSSPTYQSNSTSADGFLDNTETSHMKGKNFCKRVGKNVNVNGINLGKGNINSGGGSVVGSVVGSGVGSGAGGHNNFGANKNAKGFRNRFTHFSKNSMKHGVGKQNLGWDDRGNVGTVGGDDREGEKDIDNNEGEQQGFSLYGRKNQLTQHNQQNMQSQYGPRSELYHPNDDVESAERRNMAAPNEGIYGDTYGGTHGDALGEGFYDDAQKRSNQGVSKAHFRNVYENRKLKNNKLCTNVDIDGEDNDVVNHLGGSRDLDEGDPFRESNSLPLSIPNDAEVKNVSNQNMATDKVHPSSNIHMNRNDKNNNATMNYANVGKKRKNVKFESNTFQKHKQKKNYYKSFNDSLKRYSNNSLKIVNTGIKKGNSSSFYGNREDEKTLLDMNLGVNTLGGQVQAHGNDSAAVEASNKSNSAPSGASPNSGAPNGGSPNSGAPISGAPNSAAASAGLNAPANADASTPAAGTKTAGRNNHLSNFYPSMKKKSFNNMTFSLNKYLNSYVNFDRIKNKKTNNEKVINKGSCAGAVAMGGRNDTDVCDSTLVNQGQNFADRKAANQNGDESFGSYRGGSSEFTQVGNPGGGNLSELNSLAKNLNLELLKNLRDTLQNEVSGSGGSKDSSKVRSSGPSYIECLSEVSEISDDDGGDESDKEKDNSTELGRDKNAFPKWTNNMTEMEEAAGMGGANGTSASPAANGGVALGYGSNQGPYGKSDLMQSLYSLYNNGRVGDAKPSVYGALTAGGSAKGEGINTFAHTGEISSNDNAYERGMNYTYGIETGQSHFNVNTDDGNSNSFDGNRKNLDAQKGVVYREYLRTGGAATPFGESNANPNVKEEISADKSGGKPFQDGAESSNNYHPYGDNHFVEETDGRAGKKGDPFGSTNNIDMNELGEENEEEDDETEPFAQMRNEDLFINSYMPYPPEKYSSMYELHEIKILSPHILKTKFHKEGKNSYHSSLKDGKLILLLDLDNTLLQATSFAKFNMELPLENFIDENGEPELYKFFLPYYNFFYYLKFRPYVRQFLQILSLYYELSIYTNATREYADVVIAILDPDRTLFADRIVARCSSADREENKNFSKIYPNVDSKYIIAFDDRKDVWTDIPHSHILKAEHYNFFELSKYDIISHFKEPTTCKKRFVDMDMHLHFMTKVLLKLHKHFFERPLEVDVGTLIENIMLSTLSNVGVYFTGFRKNSKNSQHVLSSDCEDRQKEIALELGAKIYTNYDMPGVTHIIAAKNCTDNLIKSKKANYNHIQKVHTLWLYHCRGTLQSGDSTYFDADELCKIYNNKPPLHPKKDHWFFGNKDEMRKQDDTSECIKIENPKSRIFLGTGEYTNDAVICSPLEQINIKWIEKEVKLRQIYDTPGAATSSSPVGTGGDGQQRDKGAMRERTPHSDMSPLGEHMDEDDNFAYENSNVEEEEGEEAEGEG</sequence>
<evidence type="ECO:0000259" key="8">
    <source>
        <dbReference type="PROSITE" id="PS50172"/>
    </source>
</evidence>
<evidence type="ECO:0000256" key="2">
    <source>
        <dbReference type="ARBA" id="ARBA00013081"/>
    </source>
</evidence>
<dbReference type="SUPFAM" id="SSF52113">
    <property type="entry name" value="BRCT domain"/>
    <property type="match status" value="1"/>
</dbReference>
<dbReference type="InterPro" id="IPR023214">
    <property type="entry name" value="HAD_sf"/>
</dbReference>
<feature type="region of interest" description="Disordered" evidence="7">
    <location>
        <begin position="631"/>
        <end position="690"/>
    </location>
</feature>
<dbReference type="RefSeq" id="XP_004223174.1">
    <property type="nucleotide sequence ID" value="XM_004223126.1"/>
</dbReference>
<evidence type="ECO:0000313" key="10">
    <source>
        <dbReference type="EMBL" id="GAB67227.1"/>
    </source>
</evidence>
<organism evidence="10 11">
    <name type="scientific">Plasmodium cynomolgi (strain B)</name>
    <dbReference type="NCBI Taxonomy" id="1120755"/>
    <lineage>
        <taxon>Eukaryota</taxon>
        <taxon>Sar</taxon>
        <taxon>Alveolata</taxon>
        <taxon>Apicomplexa</taxon>
        <taxon>Aconoidasida</taxon>
        <taxon>Haemosporida</taxon>
        <taxon>Plasmodiidae</taxon>
        <taxon>Plasmodium</taxon>
        <taxon>Plasmodium (Plasmodium)</taxon>
    </lineage>
</organism>
<feature type="compositionally biased region" description="Basic and acidic residues" evidence="7">
    <location>
        <begin position="1399"/>
        <end position="1412"/>
    </location>
</feature>
<protein>
    <recommendedName>
        <fullName evidence="2">protein-serine/threonine phosphatase</fullName>
        <ecNumber evidence="2">3.1.3.16</ecNumber>
    </recommendedName>
</protein>
<comment type="catalytic activity">
    <reaction evidence="5">
        <text>O-phospho-L-seryl-[protein] + H2O = L-seryl-[protein] + phosphate</text>
        <dbReference type="Rhea" id="RHEA:20629"/>
        <dbReference type="Rhea" id="RHEA-COMP:9863"/>
        <dbReference type="Rhea" id="RHEA-COMP:11604"/>
        <dbReference type="ChEBI" id="CHEBI:15377"/>
        <dbReference type="ChEBI" id="CHEBI:29999"/>
        <dbReference type="ChEBI" id="CHEBI:43474"/>
        <dbReference type="ChEBI" id="CHEBI:83421"/>
        <dbReference type="EC" id="3.1.3.16"/>
    </reaction>
</comment>
<proteinExistence type="predicted"/>
<evidence type="ECO:0000256" key="1">
    <source>
        <dbReference type="ARBA" id="ARBA00004123"/>
    </source>
</evidence>
<keyword evidence="11" id="KW-1185">Reference proteome</keyword>
<dbReference type="Gene3D" id="3.40.50.1000">
    <property type="entry name" value="HAD superfamily/HAD-like"/>
    <property type="match status" value="1"/>
</dbReference>
<dbReference type="GO" id="GO:0005634">
    <property type="term" value="C:nucleus"/>
    <property type="evidence" value="ECO:0007669"/>
    <property type="project" value="UniProtKB-SubCell"/>
</dbReference>
<dbReference type="PANTHER" id="PTHR23081:SF36">
    <property type="entry name" value="RNA POLYMERASE II SUBUNIT A C-TERMINAL DOMAIN PHOSPHATASE"/>
    <property type="match status" value="1"/>
</dbReference>
<reference evidence="10 11" key="1">
    <citation type="journal article" date="2012" name="Nat. Genet.">
        <title>Plasmodium cynomolgi genome sequences provide insight into Plasmodium vivax and the monkey malaria clade.</title>
        <authorList>
            <person name="Tachibana S."/>
            <person name="Sullivan S.A."/>
            <person name="Kawai S."/>
            <person name="Nakamura S."/>
            <person name="Kim H.R."/>
            <person name="Goto N."/>
            <person name="Arisue N."/>
            <person name="Palacpac N.M.Q."/>
            <person name="Honma H."/>
            <person name="Yagi M."/>
            <person name="Tougan T."/>
            <person name="Katakai Y."/>
            <person name="Kaneko O."/>
            <person name="Mita T."/>
            <person name="Kita K."/>
            <person name="Yasutomi Y."/>
            <person name="Sutton P.L."/>
            <person name="Shakhbatyan R."/>
            <person name="Horii T."/>
            <person name="Yasunaga T."/>
            <person name="Barnwell J.W."/>
            <person name="Escalante A.A."/>
            <person name="Carlton J.M."/>
            <person name="Tanabe K."/>
        </authorList>
    </citation>
    <scope>NUCLEOTIDE SEQUENCE [LARGE SCALE GENOMIC DNA]</scope>
    <source>
        <strain evidence="10 11">B</strain>
    </source>
</reference>
<evidence type="ECO:0000256" key="4">
    <source>
        <dbReference type="ARBA" id="ARBA00023242"/>
    </source>
</evidence>
<dbReference type="InterPro" id="IPR036412">
    <property type="entry name" value="HAD-like_sf"/>
</dbReference>
<dbReference type="eggNOG" id="KOG0323">
    <property type="taxonomic scope" value="Eukaryota"/>
</dbReference>
<dbReference type="InterPro" id="IPR004274">
    <property type="entry name" value="FCP1_dom"/>
</dbReference>
<dbReference type="OMA" id="CSPLEQI"/>
<evidence type="ECO:0000256" key="3">
    <source>
        <dbReference type="ARBA" id="ARBA00022801"/>
    </source>
</evidence>
<feature type="compositionally biased region" description="Basic and acidic residues" evidence="7">
    <location>
        <begin position="853"/>
        <end position="863"/>
    </location>
</feature>
<feature type="domain" description="BRCT" evidence="8">
    <location>
        <begin position="1195"/>
        <end position="1284"/>
    </location>
</feature>
<dbReference type="CDD" id="cd07521">
    <property type="entry name" value="HAD_FCP1-like"/>
    <property type="match status" value="1"/>
</dbReference>
<feature type="compositionally biased region" description="Basic and acidic residues" evidence="7">
    <location>
        <begin position="144"/>
        <end position="154"/>
    </location>
</feature>
<feature type="region of interest" description="Disordered" evidence="7">
    <location>
        <begin position="121"/>
        <end position="161"/>
    </location>
</feature>
<feature type="region of interest" description="Disordered" evidence="7">
    <location>
        <begin position="1383"/>
        <end position="1447"/>
    </location>
</feature>
<feature type="region of interest" description="Disordered" evidence="7">
    <location>
        <begin position="841"/>
        <end position="922"/>
    </location>
</feature>
<dbReference type="GO" id="GO:0008420">
    <property type="term" value="F:RNA polymerase II CTD heptapeptide repeat phosphatase activity"/>
    <property type="evidence" value="ECO:0007669"/>
    <property type="project" value="InterPro"/>
</dbReference>
<dbReference type="SUPFAM" id="SSF56784">
    <property type="entry name" value="HAD-like"/>
    <property type="match status" value="1"/>
</dbReference>
<feature type="compositionally biased region" description="Basic and acidic residues" evidence="7">
    <location>
        <begin position="670"/>
        <end position="687"/>
    </location>
</feature>
<feature type="compositionally biased region" description="Acidic residues" evidence="7">
    <location>
        <begin position="910"/>
        <end position="922"/>
    </location>
</feature>
<dbReference type="GeneID" id="14693592"/>
<dbReference type="OrthoDB" id="10249888at2759"/>
<evidence type="ECO:0000256" key="5">
    <source>
        <dbReference type="ARBA" id="ARBA00047761"/>
    </source>
</evidence>
<dbReference type="VEuPathDB" id="PlasmoDB:PCYB_112480"/>
<comment type="catalytic activity">
    <reaction evidence="6">
        <text>O-phospho-L-threonyl-[protein] + H2O = L-threonyl-[protein] + phosphate</text>
        <dbReference type="Rhea" id="RHEA:47004"/>
        <dbReference type="Rhea" id="RHEA-COMP:11060"/>
        <dbReference type="Rhea" id="RHEA-COMP:11605"/>
        <dbReference type="ChEBI" id="CHEBI:15377"/>
        <dbReference type="ChEBI" id="CHEBI:30013"/>
        <dbReference type="ChEBI" id="CHEBI:43474"/>
        <dbReference type="ChEBI" id="CHEBI:61977"/>
        <dbReference type="EC" id="3.1.3.16"/>
    </reaction>
</comment>
<feature type="domain" description="FCP1 homology" evidence="9">
    <location>
        <begin position="979"/>
        <end position="1155"/>
    </location>
</feature>
<dbReference type="PANTHER" id="PTHR23081">
    <property type="entry name" value="RNA POLYMERASE II CTD PHOSPHATASE"/>
    <property type="match status" value="1"/>
</dbReference>
<dbReference type="Proteomes" id="UP000006319">
    <property type="component" value="Chromosome 11"/>
</dbReference>
<keyword evidence="3" id="KW-0378">Hydrolase</keyword>
<dbReference type="PROSITE" id="PS50969">
    <property type="entry name" value="FCP1"/>
    <property type="match status" value="1"/>
</dbReference>
<dbReference type="PhylomeDB" id="K6VDC5"/>
<dbReference type="EMBL" id="DF157103">
    <property type="protein sequence ID" value="GAB67227.1"/>
    <property type="molecule type" value="Genomic_DNA"/>
</dbReference>
<keyword evidence="4" id="KW-0539">Nucleus</keyword>
<dbReference type="InterPro" id="IPR036420">
    <property type="entry name" value="BRCT_dom_sf"/>
</dbReference>